<reference evidence="6 7" key="1">
    <citation type="submission" date="2019-07" db="EMBL/GenBank/DDBJ databases">
        <title>Venturia inaequalis Genome Resource.</title>
        <authorList>
            <person name="Lichtner F.J."/>
        </authorList>
    </citation>
    <scope>NUCLEOTIDE SEQUENCE [LARGE SCALE GENOMIC DNA]</scope>
    <source>
        <strain evidence="6 7">DMI_063113</strain>
    </source>
</reference>
<keyword evidence="3 4" id="KW-0067">ATP-binding</keyword>
<proteinExistence type="predicted"/>
<dbReference type="PANTHER" id="PTHR43585:SF2">
    <property type="entry name" value="ATP-GRASP ENZYME FSQD"/>
    <property type="match status" value="1"/>
</dbReference>
<dbReference type="AlphaFoldDB" id="A0A8H3UPI8"/>
<dbReference type="InterPro" id="IPR011761">
    <property type="entry name" value="ATP-grasp"/>
</dbReference>
<keyword evidence="2 4" id="KW-0547">Nucleotide-binding</keyword>
<evidence type="ECO:0000313" key="7">
    <source>
        <dbReference type="Proteomes" id="UP000490939"/>
    </source>
</evidence>
<evidence type="ECO:0000256" key="1">
    <source>
        <dbReference type="ARBA" id="ARBA00022598"/>
    </source>
</evidence>
<name>A0A8H3UPI8_VENIN</name>
<dbReference type="InterPro" id="IPR041472">
    <property type="entry name" value="BL00235/CARNS1_N"/>
</dbReference>
<keyword evidence="1" id="KW-0436">Ligase</keyword>
<dbReference type="SUPFAM" id="SSF56059">
    <property type="entry name" value="Glutathione synthetase ATP-binding domain-like"/>
    <property type="match status" value="1"/>
</dbReference>
<accession>A0A8H3UPI8</accession>
<dbReference type="Gene3D" id="3.40.50.20">
    <property type="match status" value="1"/>
</dbReference>
<sequence>MNNHSQVVAAFQIIPGEKLISVQLGFKNGSETLSSANTNQPRYWVLDIIALPSPEGTSHENQAADIIQLDISASPQHAFLADGLETSRQRSAPTALRFIFPAQDGYVTRNDFLEQRLECCEFAARAVSFVSPLQAITSIAQCQVTTSNLTDVLTKSIGGILTPFASNNSALVLTGLDEELSNKLSFPWIVPGPLKRKRVAWVQGREDINVSQRAYQAARALGISLVIMDNDGHWLQDEAWSHLRECFIPLDIEIDPGLAQRIVDAVRAYPHPIDGIVTISDFRLPAIAKACETLGLPTAPYEAYAIAKDKAKTRMLEPDAHESFTVSSVEELQTSLVSRPASLLQFPLIVKPCHGYNSDCVSKVWNGPDLAEAVRKASARHADAKDANTNVVIEPYIDGPEVDINLVLLDGEMLSCEMSDEFPCAGDAEDATVDAGFQETKEVIPSGLPENERQVLRESIKKSILRQGFQSGVFHCEARVRNSRVHYSIVDGILDLQPKSDPPNHEISAYLHEINARPPGYLETAAVSMAYGLDYFAIRLLLSLGTEENTRVRALAQPFLNGAQFHLSVTIMPQTRAGTMKTEDAAESFLDEHPDIREKTVDHYTQMKKGAILEGPAAASLWWVAYLSLISRESRQKCLETVAFAHKNFSYELE</sequence>
<dbReference type="GO" id="GO:0016874">
    <property type="term" value="F:ligase activity"/>
    <property type="evidence" value="ECO:0007669"/>
    <property type="project" value="UniProtKB-KW"/>
</dbReference>
<gene>
    <name evidence="6" type="ORF">EG327_009097</name>
</gene>
<dbReference type="Proteomes" id="UP000490939">
    <property type="component" value="Unassembled WGS sequence"/>
</dbReference>
<evidence type="ECO:0000256" key="3">
    <source>
        <dbReference type="ARBA" id="ARBA00022840"/>
    </source>
</evidence>
<dbReference type="EMBL" id="WNWR01000593">
    <property type="protein sequence ID" value="KAE9973410.1"/>
    <property type="molecule type" value="Genomic_DNA"/>
</dbReference>
<dbReference type="PANTHER" id="PTHR43585">
    <property type="entry name" value="FUMIPYRROLE BIOSYNTHESIS PROTEIN C"/>
    <property type="match status" value="1"/>
</dbReference>
<comment type="caution">
    <text evidence="6">The sequence shown here is derived from an EMBL/GenBank/DDBJ whole genome shotgun (WGS) entry which is preliminary data.</text>
</comment>
<dbReference type="Gene3D" id="3.30.470.20">
    <property type="entry name" value="ATP-grasp fold, B domain"/>
    <property type="match status" value="1"/>
</dbReference>
<evidence type="ECO:0000313" key="6">
    <source>
        <dbReference type="EMBL" id="KAE9973410.1"/>
    </source>
</evidence>
<evidence type="ECO:0000259" key="5">
    <source>
        <dbReference type="PROSITE" id="PS50975"/>
    </source>
</evidence>
<organism evidence="6 7">
    <name type="scientific">Venturia inaequalis</name>
    <name type="common">Apple scab fungus</name>
    <dbReference type="NCBI Taxonomy" id="5025"/>
    <lineage>
        <taxon>Eukaryota</taxon>
        <taxon>Fungi</taxon>
        <taxon>Dikarya</taxon>
        <taxon>Ascomycota</taxon>
        <taxon>Pezizomycotina</taxon>
        <taxon>Dothideomycetes</taxon>
        <taxon>Pleosporomycetidae</taxon>
        <taxon>Venturiales</taxon>
        <taxon>Venturiaceae</taxon>
        <taxon>Venturia</taxon>
    </lineage>
</organism>
<evidence type="ECO:0000256" key="2">
    <source>
        <dbReference type="ARBA" id="ARBA00022741"/>
    </source>
</evidence>
<dbReference type="InterPro" id="IPR052032">
    <property type="entry name" value="ATP-dep_AA_Ligase"/>
</dbReference>
<dbReference type="Pfam" id="PF18130">
    <property type="entry name" value="ATPgrasp_N"/>
    <property type="match status" value="1"/>
</dbReference>
<dbReference type="Pfam" id="PF13535">
    <property type="entry name" value="ATP-grasp_4"/>
    <property type="match status" value="1"/>
</dbReference>
<protein>
    <recommendedName>
        <fullName evidence="5">ATP-grasp domain-containing protein</fullName>
    </recommendedName>
</protein>
<feature type="domain" description="ATP-grasp" evidence="5">
    <location>
        <begin position="310"/>
        <end position="544"/>
    </location>
</feature>
<keyword evidence="7" id="KW-1185">Reference proteome</keyword>
<dbReference type="PROSITE" id="PS50975">
    <property type="entry name" value="ATP_GRASP"/>
    <property type="match status" value="1"/>
</dbReference>
<evidence type="ECO:0000256" key="4">
    <source>
        <dbReference type="PROSITE-ProRule" id="PRU00409"/>
    </source>
</evidence>
<dbReference type="OrthoDB" id="434648at2759"/>
<dbReference type="GO" id="GO:0046872">
    <property type="term" value="F:metal ion binding"/>
    <property type="evidence" value="ECO:0007669"/>
    <property type="project" value="InterPro"/>
</dbReference>
<dbReference type="GO" id="GO:0005524">
    <property type="term" value="F:ATP binding"/>
    <property type="evidence" value="ECO:0007669"/>
    <property type="project" value="UniProtKB-UniRule"/>
</dbReference>